<dbReference type="EMBL" id="MN081869">
    <property type="protein sequence ID" value="QEA08190.1"/>
    <property type="molecule type" value="Genomic_DNA"/>
</dbReference>
<evidence type="ECO:0000313" key="1">
    <source>
        <dbReference type="EMBL" id="QEA08190.1"/>
    </source>
</evidence>
<reference evidence="1" key="1">
    <citation type="journal article" date="2019" name="Viruses">
        <title>Detection and Characterization of Invertebrate Iridoviruses Found in Reptiles and Prey Insects in Europe over the Past Two Decades.</title>
        <authorList>
            <person name="Papp T."/>
            <person name="Marschang R.E."/>
        </authorList>
    </citation>
    <scope>NUCLEOTIDE SEQUENCE</scope>
    <source>
        <strain evidence="1">Liz-CrIV</strain>
    </source>
</reference>
<protein>
    <submittedName>
        <fullName evidence="1">Uncharacterized protein</fullName>
    </submittedName>
</protein>
<proteinExistence type="predicted"/>
<organism evidence="1">
    <name type="scientific">Iridovirus Liz-CrIV</name>
    <dbReference type="NCBI Taxonomy" id="2594309"/>
    <lineage>
        <taxon>Viruses</taxon>
        <taxon>Varidnaviria</taxon>
        <taxon>Bamfordvirae</taxon>
        <taxon>Nucleocytoviricota</taxon>
        <taxon>Megaviricetes</taxon>
        <taxon>Pimascovirales</taxon>
        <taxon>Pimascovirales incertae sedis</taxon>
        <taxon>Iridoviridae</taxon>
    </lineage>
</organism>
<sequence>MYLYQKIKNCLLLTMYQKKNKSHMYDILQSYLYYQKPIPKNRYSHPEKNLYLNIHHYKNINKDLM</sequence>
<accession>A0A5B8RH22</accession>
<name>A0A5B8RH22_9VIRU</name>